<organism evidence="1 2">
    <name type="scientific">Metabacillus herbersteinensis</name>
    <dbReference type="NCBI Taxonomy" id="283816"/>
    <lineage>
        <taxon>Bacteria</taxon>
        <taxon>Bacillati</taxon>
        <taxon>Bacillota</taxon>
        <taxon>Bacilli</taxon>
        <taxon>Bacillales</taxon>
        <taxon>Bacillaceae</taxon>
        <taxon>Metabacillus</taxon>
    </lineage>
</organism>
<evidence type="ECO:0000313" key="2">
    <source>
        <dbReference type="Proteomes" id="UP001589854"/>
    </source>
</evidence>
<dbReference type="Proteomes" id="UP001589854">
    <property type="component" value="Unassembled WGS sequence"/>
</dbReference>
<dbReference type="EMBL" id="JBHLVO010000003">
    <property type="protein sequence ID" value="MFC0271095.1"/>
    <property type="molecule type" value="Genomic_DNA"/>
</dbReference>
<accession>A0ABV6GBP6</accession>
<dbReference type="RefSeq" id="WP_378931766.1">
    <property type="nucleotide sequence ID" value="NZ_JBHLVO010000003.1"/>
</dbReference>
<gene>
    <name evidence="1" type="ORF">ACFFIX_06475</name>
</gene>
<sequence>MRIKPYRYGINNLSVDHEENIVRGFENPPVSLKSEKEIEDYRFGYEMALIKLGYEIVEREEKNKQ</sequence>
<keyword evidence="2" id="KW-1185">Reference proteome</keyword>
<evidence type="ECO:0000313" key="1">
    <source>
        <dbReference type="EMBL" id="MFC0271095.1"/>
    </source>
</evidence>
<name>A0ABV6GBP6_9BACI</name>
<protein>
    <submittedName>
        <fullName evidence="1">Uncharacterized protein</fullName>
    </submittedName>
</protein>
<comment type="caution">
    <text evidence="1">The sequence shown here is derived from an EMBL/GenBank/DDBJ whole genome shotgun (WGS) entry which is preliminary data.</text>
</comment>
<proteinExistence type="predicted"/>
<reference evidence="1 2" key="1">
    <citation type="submission" date="2024-09" db="EMBL/GenBank/DDBJ databases">
        <authorList>
            <person name="Sun Q."/>
            <person name="Mori K."/>
        </authorList>
    </citation>
    <scope>NUCLEOTIDE SEQUENCE [LARGE SCALE GENOMIC DNA]</scope>
    <source>
        <strain evidence="1 2">CCM 7228</strain>
    </source>
</reference>